<feature type="domain" description="Tyr recombinase" evidence="2">
    <location>
        <begin position="6"/>
        <end position="177"/>
    </location>
</feature>
<dbReference type="Gene3D" id="1.10.443.10">
    <property type="entry name" value="Intergrase catalytic core"/>
    <property type="match status" value="1"/>
</dbReference>
<dbReference type="Proteomes" id="UP000437562">
    <property type="component" value="Unassembled WGS sequence"/>
</dbReference>
<dbReference type="PANTHER" id="PTHR30349:SF82">
    <property type="entry name" value="INTEGRASE_RECOMBINASE YOEC-RELATED"/>
    <property type="match status" value="1"/>
</dbReference>
<sequence length="183" mass="21436">MQFVHPIKSIEDIQKMEKALMCHCSYRDYFMFVFGIHTGLRISDILPLKVKDVKGKRYLLLIGDKSEKVKKVVLDDVLISVILEYIQDKQDDEWLFPSRNGNEHISRVQAYRALNKAAQKIGIDSIGTHTLRKTFGYHYYRKTNDINTLMEFFNHSCKNVTRKYIDVFEEVPSNTAELKRVIS</sequence>
<dbReference type="InterPro" id="IPR011010">
    <property type="entry name" value="DNA_brk_join_enz"/>
</dbReference>
<dbReference type="Pfam" id="PF00589">
    <property type="entry name" value="Phage_integrase"/>
    <property type="match status" value="1"/>
</dbReference>
<dbReference type="SUPFAM" id="SSF56349">
    <property type="entry name" value="DNA breaking-rejoining enzymes"/>
    <property type="match status" value="1"/>
</dbReference>
<evidence type="ECO:0000313" key="4">
    <source>
        <dbReference type="Proteomes" id="UP000437562"/>
    </source>
</evidence>
<dbReference type="GO" id="GO:0015074">
    <property type="term" value="P:DNA integration"/>
    <property type="evidence" value="ECO:0007669"/>
    <property type="project" value="InterPro"/>
</dbReference>
<organism evidence="3 4">
    <name type="scientific">Bacillus mycoides</name>
    <dbReference type="NCBI Taxonomy" id="1405"/>
    <lineage>
        <taxon>Bacteria</taxon>
        <taxon>Bacillati</taxon>
        <taxon>Bacillota</taxon>
        <taxon>Bacilli</taxon>
        <taxon>Bacillales</taxon>
        <taxon>Bacillaceae</taxon>
        <taxon>Bacillus</taxon>
        <taxon>Bacillus cereus group</taxon>
    </lineage>
</organism>
<accession>A0A653V8U2</accession>
<proteinExistence type="predicted"/>
<dbReference type="InterPro" id="IPR050090">
    <property type="entry name" value="Tyrosine_recombinase_XerCD"/>
</dbReference>
<dbReference type="InterPro" id="IPR002104">
    <property type="entry name" value="Integrase_catalytic"/>
</dbReference>
<evidence type="ECO:0000313" key="3">
    <source>
        <dbReference type="EMBL" id="VXC02372.1"/>
    </source>
</evidence>
<dbReference type="EMBL" id="CABWMC010000012">
    <property type="protein sequence ID" value="VXC02372.1"/>
    <property type="molecule type" value="Genomic_DNA"/>
</dbReference>
<evidence type="ECO:0000259" key="2">
    <source>
        <dbReference type="PROSITE" id="PS51898"/>
    </source>
</evidence>
<dbReference type="PANTHER" id="PTHR30349">
    <property type="entry name" value="PHAGE INTEGRASE-RELATED"/>
    <property type="match status" value="1"/>
</dbReference>
<dbReference type="RefSeq" id="WP_029441746.1">
    <property type="nucleotide sequence ID" value="NZ_LR733376.1"/>
</dbReference>
<gene>
    <name evidence="3" type="primary">yoeC</name>
    <name evidence="3" type="ORF">BACI71_20080</name>
</gene>
<dbReference type="InterPro" id="IPR013762">
    <property type="entry name" value="Integrase-like_cat_sf"/>
</dbReference>
<reference evidence="3 4" key="1">
    <citation type="submission" date="2019-10" db="EMBL/GenBank/DDBJ databases">
        <authorList>
            <person name="Karimi E."/>
        </authorList>
    </citation>
    <scope>NUCLEOTIDE SEQUENCE [LARGE SCALE GENOMIC DNA]</scope>
    <source>
        <strain evidence="3">Bacillus sp. 71</strain>
    </source>
</reference>
<evidence type="ECO:0000256" key="1">
    <source>
        <dbReference type="ARBA" id="ARBA00023172"/>
    </source>
</evidence>
<keyword evidence="1" id="KW-0233">DNA recombination</keyword>
<dbReference type="GO" id="GO:0006310">
    <property type="term" value="P:DNA recombination"/>
    <property type="evidence" value="ECO:0007669"/>
    <property type="project" value="UniProtKB-KW"/>
</dbReference>
<dbReference type="GO" id="GO:0003677">
    <property type="term" value="F:DNA binding"/>
    <property type="evidence" value="ECO:0007669"/>
    <property type="project" value="InterPro"/>
</dbReference>
<protein>
    <submittedName>
        <fullName evidence="3">Putative integrase/recombinase YoeC</fullName>
    </submittedName>
</protein>
<dbReference type="PROSITE" id="PS51898">
    <property type="entry name" value="TYR_RECOMBINASE"/>
    <property type="match status" value="1"/>
</dbReference>
<dbReference type="AlphaFoldDB" id="A0A653V8U2"/>
<name>A0A653V8U2_BACMY</name>